<evidence type="ECO:0000313" key="1">
    <source>
        <dbReference type="EMBL" id="AKM53931.1"/>
    </source>
</evidence>
<reference evidence="2" key="2">
    <citation type="submission" date="2015-06" db="EMBL/GenBank/DDBJ databases">
        <title>Complete genome sequence of Spiroplasma eriocheiris TDA-040725-5 (DSM 21848).</title>
        <authorList>
            <person name="Lo W.-S."/>
            <person name="Kuo C.-H."/>
        </authorList>
    </citation>
    <scope>NUCLEOTIDE SEQUENCE [LARGE SCALE GENOMIC DNA]</scope>
    <source>
        <strain evidence="2">TDA-040725-5</strain>
    </source>
</reference>
<accession>A0A0H3XJD0</accession>
<dbReference type="RefSeq" id="WP_047791188.1">
    <property type="nucleotide sequence ID" value="NZ_CP011856.1"/>
</dbReference>
<protein>
    <submittedName>
        <fullName evidence="1">Uncharacterized protein</fullName>
    </submittedName>
</protein>
<dbReference type="AlphaFoldDB" id="A0A0H3XJD0"/>
<sequence length="155" mass="18288">MELKKQENYDYQNILKEMNEIEALEEISTTNKNALFYLSKNFIGFRTKQGNLQHNKALTVKIDNFLSDTFDNLKIKNENMMGELVRLNKRYFQITLNPKQEMDKILSKAIKLVENKYHDHLHILFSLLVEYYISLDLAAKIKDILKIIGMTSRVI</sequence>
<dbReference type="Proteomes" id="UP000035661">
    <property type="component" value="Chromosome"/>
</dbReference>
<evidence type="ECO:0000313" key="2">
    <source>
        <dbReference type="Proteomes" id="UP000035661"/>
    </source>
</evidence>
<dbReference type="STRING" id="315358.SERIO_v1c03490"/>
<gene>
    <name evidence="1" type="ORF">SERIO_v1c03490</name>
</gene>
<organism evidence="1 2">
    <name type="scientific">Spiroplasma eriocheiris</name>
    <dbReference type="NCBI Taxonomy" id="315358"/>
    <lineage>
        <taxon>Bacteria</taxon>
        <taxon>Bacillati</taxon>
        <taxon>Mycoplasmatota</taxon>
        <taxon>Mollicutes</taxon>
        <taxon>Entomoplasmatales</taxon>
        <taxon>Spiroplasmataceae</taxon>
        <taxon>Spiroplasma</taxon>
    </lineage>
</organism>
<reference evidence="1 2" key="1">
    <citation type="journal article" date="2015" name="Genome Biol. Evol.">
        <title>Found and Lost: The Fates of Horizontally Acquired Genes in Arthropod-Symbiotic Spiroplasma.</title>
        <authorList>
            <person name="Lo W.S."/>
            <person name="Gasparich G.E."/>
            <person name="Kuo C.H."/>
        </authorList>
    </citation>
    <scope>NUCLEOTIDE SEQUENCE [LARGE SCALE GENOMIC DNA]</scope>
    <source>
        <strain evidence="2">TDA-040725-5</strain>
    </source>
</reference>
<dbReference type="PATRIC" id="fig|743698.3.peg.350"/>
<keyword evidence="2" id="KW-1185">Reference proteome</keyword>
<proteinExistence type="predicted"/>
<name>A0A0H3XJD0_9MOLU</name>
<dbReference type="EMBL" id="CP011856">
    <property type="protein sequence ID" value="AKM53931.1"/>
    <property type="molecule type" value="Genomic_DNA"/>
</dbReference>
<dbReference type="KEGG" id="seri:SERIO_v1c03490"/>